<evidence type="ECO:0000256" key="3">
    <source>
        <dbReference type="ARBA" id="ARBA00023136"/>
    </source>
</evidence>
<evidence type="ECO:0000256" key="1">
    <source>
        <dbReference type="ARBA" id="ARBA00004167"/>
    </source>
</evidence>
<dbReference type="Proteomes" id="UP000748531">
    <property type="component" value="Unassembled WGS sequence"/>
</dbReference>
<dbReference type="GO" id="GO:0015485">
    <property type="term" value="F:cholesterol binding"/>
    <property type="evidence" value="ECO:0007669"/>
    <property type="project" value="TreeGrafter"/>
</dbReference>
<comment type="subcellular location">
    <subcellularLocation>
        <location evidence="1">Membrane</location>
        <topology evidence="1">Single-pass membrane protein</topology>
    </subcellularLocation>
</comment>
<accession>A0A8J4WCN4</accession>
<dbReference type="GO" id="GO:0005789">
    <property type="term" value="C:endoplasmic reticulum membrane"/>
    <property type="evidence" value="ECO:0007669"/>
    <property type="project" value="TreeGrafter"/>
</dbReference>
<evidence type="ECO:0000256" key="2">
    <source>
        <dbReference type="ARBA" id="ARBA00008164"/>
    </source>
</evidence>
<dbReference type="OrthoDB" id="77368at2759"/>
<dbReference type="AlphaFoldDB" id="A0A8J4WCN4"/>
<dbReference type="InterPro" id="IPR033294">
    <property type="entry name" value="Erlin1/2"/>
</dbReference>
<keyword evidence="5" id="KW-1185">Reference proteome</keyword>
<keyword evidence="3" id="KW-0472">Membrane</keyword>
<evidence type="ECO:0000313" key="5">
    <source>
        <dbReference type="Proteomes" id="UP000748531"/>
    </source>
</evidence>
<dbReference type="GO" id="GO:0032933">
    <property type="term" value="P:SREBP signaling pathway"/>
    <property type="evidence" value="ECO:0007669"/>
    <property type="project" value="TreeGrafter"/>
</dbReference>
<evidence type="ECO:0000313" key="4">
    <source>
        <dbReference type="EMBL" id="KAF5394193.1"/>
    </source>
</evidence>
<dbReference type="PANTHER" id="PTHR15351:SF3">
    <property type="entry name" value="ERLIN"/>
    <property type="match status" value="1"/>
</dbReference>
<sequence length="102" mass="11748">MGSDQIDEYLKRTLQDDLTIMAPGLYVQAVRVTKPKIPDAIRRNYEAVEGEKTKLLIATQHQKVIEREAETERRKAVIGKSDGSRRFIRELRTFVLVKLGCF</sequence>
<dbReference type="PANTHER" id="PTHR15351">
    <property type="entry name" value="ERLIN (ER LIPID RAFT ASSOCIATED PROTEIN) HOMOLOG"/>
    <property type="match status" value="1"/>
</dbReference>
<organism evidence="4 5">
    <name type="scientific">Paragonimus heterotremus</name>
    <dbReference type="NCBI Taxonomy" id="100268"/>
    <lineage>
        <taxon>Eukaryota</taxon>
        <taxon>Metazoa</taxon>
        <taxon>Spiralia</taxon>
        <taxon>Lophotrochozoa</taxon>
        <taxon>Platyhelminthes</taxon>
        <taxon>Trematoda</taxon>
        <taxon>Digenea</taxon>
        <taxon>Plagiorchiida</taxon>
        <taxon>Troglotremata</taxon>
        <taxon>Troglotrematidae</taxon>
        <taxon>Paragonimus</taxon>
    </lineage>
</organism>
<name>A0A8J4WCN4_9TREM</name>
<dbReference type="EMBL" id="LUCH01019965">
    <property type="protein sequence ID" value="KAF5394193.1"/>
    <property type="molecule type" value="Genomic_DNA"/>
</dbReference>
<dbReference type="GO" id="GO:0031625">
    <property type="term" value="F:ubiquitin protein ligase binding"/>
    <property type="evidence" value="ECO:0007669"/>
    <property type="project" value="InterPro"/>
</dbReference>
<protein>
    <submittedName>
        <fullName evidence="4">Uncharacterized protein</fullName>
    </submittedName>
</protein>
<gene>
    <name evidence="4" type="ORF">PHET_12072</name>
</gene>
<reference evidence="4" key="1">
    <citation type="submission" date="2019-05" db="EMBL/GenBank/DDBJ databases">
        <title>Annotation for the trematode Paragonimus heterotremus.</title>
        <authorList>
            <person name="Choi Y.-J."/>
        </authorList>
    </citation>
    <scope>NUCLEOTIDE SEQUENCE</scope>
    <source>
        <strain evidence="4">LC</strain>
    </source>
</reference>
<comment type="similarity">
    <text evidence="2">Belongs to the band 7/mec-2 family.</text>
</comment>
<proteinExistence type="inferred from homology"/>
<comment type="caution">
    <text evidence="4">The sequence shown here is derived from an EMBL/GenBank/DDBJ whole genome shotgun (WGS) entry which is preliminary data.</text>
</comment>